<dbReference type="EMBL" id="GBEZ01023591">
    <property type="protein sequence ID" value="JAC63307.1"/>
    <property type="molecule type" value="Transcribed_RNA"/>
</dbReference>
<feature type="signal peptide" evidence="1">
    <location>
        <begin position="1"/>
        <end position="18"/>
    </location>
</feature>
<protein>
    <submittedName>
        <fullName evidence="3">Platelet-activating factor acetylhydrolase IB subunit beta/gamma</fullName>
    </submittedName>
</protein>
<dbReference type="PANTHER" id="PTHR30383:SF32">
    <property type="entry name" value="SGNH-HYDROLASE"/>
    <property type="match status" value="1"/>
</dbReference>
<dbReference type="PANTHER" id="PTHR30383">
    <property type="entry name" value="THIOESTERASE 1/PROTEASE 1/LYSOPHOSPHOLIPASE L1"/>
    <property type="match status" value="1"/>
</dbReference>
<dbReference type="InterPro" id="IPR051532">
    <property type="entry name" value="Ester_Hydrolysis_Enzymes"/>
</dbReference>
<sequence>MISLSLVFVLFLGQRALSENCDGSLTRIRVRRGSRGSASSWDRRHDRHASSARRGASKVELVIYGDSITEDLSEFDNALDVYEKEYNTLALGISGDLAENLLYRLQDGEWPSGFKPKFVCILIGVNDIWKAIDKGGRAVSEEISEKVVQDIKQIASYIHSQDCSVQIVLLAVLPLAHEVRNEWPNRYTDAVERTNEGLDKFAEEHSAVHFLDCGDIFLQGYSRSRIDLGAMDDLLHPTERGHKEMAQCVLDRLKLIEQAPVQTTPPPLYPVYVAPRTQSLAEVPSAFWPDWYLGPELWNAIFADEPQKSAVMQVQGNASGTNGTAAQQPQGITSAIFRWWNRFVQAGGNTLLRGNRA</sequence>
<feature type="domain" description="SGNH hydrolase-type esterase" evidence="2">
    <location>
        <begin position="64"/>
        <end position="243"/>
    </location>
</feature>
<organism evidence="3">
    <name type="scientific">Tetraselmis sp. GSL018</name>
    <dbReference type="NCBI Taxonomy" id="582737"/>
    <lineage>
        <taxon>Eukaryota</taxon>
        <taxon>Viridiplantae</taxon>
        <taxon>Chlorophyta</taxon>
        <taxon>core chlorophytes</taxon>
        <taxon>Chlorodendrophyceae</taxon>
        <taxon>Chlorodendrales</taxon>
        <taxon>Chlorodendraceae</taxon>
        <taxon>Tetraselmis</taxon>
    </lineage>
</organism>
<evidence type="ECO:0000313" key="3">
    <source>
        <dbReference type="EMBL" id="JAC63307.1"/>
    </source>
</evidence>
<keyword evidence="1" id="KW-0732">Signal</keyword>
<keyword evidence="3" id="KW-0378">Hydrolase</keyword>
<name>A0A061QRL3_9CHLO</name>
<evidence type="ECO:0000259" key="2">
    <source>
        <dbReference type="Pfam" id="PF13472"/>
    </source>
</evidence>
<evidence type="ECO:0000256" key="1">
    <source>
        <dbReference type="SAM" id="SignalP"/>
    </source>
</evidence>
<dbReference type="Pfam" id="PF13472">
    <property type="entry name" value="Lipase_GDSL_2"/>
    <property type="match status" value="1"/>
</dbReference>
<proteinExistence type="predicted"/>
<dbReference type="InterPro" id="IPR013830">
    <property type="entry name" value="SGNH_hydro"/>
</dbReference>
<gene>
    <name evidence="3" type="primary">PAFAH1B2_3</name>
    <name evidence="3" type="ORF">TSPGSL018_20994</name>
</gene>
<dbReference type="SUPFAM" id="SSF52266">
    <property type="entry name" value="SGNH hydrolase"/>
    <property type="match status" value="1"/>
</dbReference>
<feature type="chain" id="PRO_5001610159" evidence="1">
    <location>
        <begin position="19"/>
        <end position="357"/>
    </location>
</feature>
<reference evidence="3" key="1">
    <citation type="submission" date="2014-05" db="EMBL/GenBank/DDBJ databases">
        <title>The transcriptome of the halophilic microalga Tetraselmis sp. GSL018 isolated from the Great Salt Lake, Utah.</title>
        <authorList>
            <person name="Jinkerson R.E."/>
            <person name="D'Adamo S."/>
            <person name="Posewitz M.C."/>
        </authorList>
    </citation>
    <scope>NUCLEOTIDE SEQUENCE</scope>
    <source>
        <strain evidence="3">GSL018</strain>
    </source>
</reference>
<accession>A0A061QRL3</accession>
<dbReference type="GO" id="GO:0004622">
    <property type="term" value="F:phosphatidylcholine lysophospholipase activity"/>
    <property type="evidence" value="ECO:0007669"/>
    <property type="project" value="TreeGrafter"/>
</dbReference>
<dbReference type="Gene3D" id="3.40.50.1110">
    <property type="entry name" value="SGNH hydrolase"/>
    <property type="match status" value="1"/>
</dbReference>
<dbReference type="AlphaFoldDB" id="A0A061QRL3"/>
<dbReference type="InterPro" id="IPR036514">
    <property type="entry name" value="SGNH_hydro_sf"/>
</dbReference>